<evidence type="ECO:0000313" key="3">
    <source>
        <dbReference type="EMBL" id="KAF4667307.1"/>
    </source>
</evidence>
<feature type="domain" description="S1 motif" evidence="2">
    <location>
        <begin position="723"/>
        <end position="757"/>
    </location>
</feature>
<dbReference type="Gene3D" id="3.30.420.140">
    <property type="entry name" value="YqgF/RNase H-like domain"/>
    <property type="match status" value="1"/>
</dbReference>
<sequence>MKRQFGHRVGGRLAKKPRLIEGGKSQRFPCDEKERACSSLGASPTATDPVEAVEEGRLQRLSQSCSRELGLMPRVAEVGRAVKLFESEECTLPFVARYRRGYVGLPEEDILRVHKQLDRARAVEEKRLKCVKSLAARQALDEPTLRYLCSSDCRAEDIADIMASRAPQTKRKTKAQAAIDAGFGAAADLLLRTAREACSECRMDVQRLLQRAEIETSDGEAQVEAAVVAIVSYRLAHDQDVRCTCRTVLESRARLEVEAVVETTAAAKKPPKGGSKAPQQSHDGFKRRLDKVKPHEWLAIKRGEAAKKLRVKIAFADTNQLYDSLVGRYLGHGHAICLCAKSIPAAIRKAVDTVEKSLAREFRSERLTVPSEDFAIKTFTDNVSVKLMCPPLRVEASTAVVGVDPGYAHGNKCVVVTATGDVVDTFKFWTHPKTGVPGPEELANKVSQWGGRLVVVGDGQGSHEAVGAIRKVLDPQLRAGICVVDECGASVYSAGAVATAELPGMDISFRGAVSIARRVLDPIAEYVKLDPKNIGVGLFQHDMPPKRLDSALAQSVQWCVCQVGVDLNTASVPLLKYVAGLNAATATRIVEYRVANGRFKCREALKKVKGIGAIVFQQAAGFVRIYGGTEPLDSTGIHPESYDRARQLKLLMSTHGEDLNSLLQYLTCDEDSEQARTTSAEVLTELVEAGKDVRLEHPERYRPPEIEYPPYKALCDNGVLEVGANLEGSIQNVVSFGAFVHLKCEESVTGLLHVSNLLPMITLDSLTVNQRVSKDGADPAAHVDHAQPPDD</sequence>
<dbReference type="SUPFAM" id="SSF53098">
    <property type="entry name" value="Ribonuclease H-like"/>
    <property type="match status" value="1"/>
</dbReference>
<proteinExistence type="predicted"/>
<name>A0A7J6M705_PEROL</name>
<dbReference type="Pfam" id="PF17674">
    <property type="entry name" value="HHH_9"/>
    <property type="match status" value="1"/>
</dbReference>
<organism evidence="3 4">
    <name type="scientific">Perkinsus olseni</name>
    <name type="common">Perkinsus atlanticus</name>
    <dbReference type="NCBI Taxonomy" id="32597"/>
    <lineage>
        <taxon>Eukaryota</taxon>
        <taxon>Sar</taxon>
        <taxon>Alveolata</taxon>
        <taxon>Perkinsozoa</taxon>
        <taxon>Perkinsea</taxon>
        <taxon>Perkinsida</taxon>
        <taxon>Perkinsidae</taxon>
        <taxon>Perkinsus</taxon>
    </lineage>
</organism>
<dbReference type="Gene3D" id="2.40.50.140">
    <property type="entry name" value="Nucleic acid-binding proteins"/>
    <property type="match status" value="1"/>
</dbReference>
<feature type="compositionally biased region" description="Low complexity" evidence="1">
    <location>
        <begin position="264"/>
        <end position="278"/>
    </location>
</feature>
<dbReference type="EMBL" id="JABAHT010000056">
    <property type="protein sequence ID" value="KAF4667307.1"/>
    <property type="molecule type" value="Genomic_DNA"/>
</dbReference>
<feature type="region of interest" description="Disordered" evidence="1">
    <location>
        <begin position="264"/>
        <end position="286"/>
    </location>
</feature>
<dbReference type="GO" id="GO:0003729">
    <property type="term" value="F:mRNA binding"/>
    <property type="evidence" value="ECO:0007669"/>
    <property type="project" value="TreeGrafter"/>
</dbReference>
<dbReference type="Pfam" id="PF16921">
    <property type="entry name" value="Tex_YqgF"/>
    <property type="match status" value="1"/>
</dbReference>
<dbReference type="InterPro" id="IPR012337">
    <property type="entry name" value="RNaseH-like_sf"/>
</dbReference>
<dbReference type="GO" id="GO:0003735">
    <property type="term" value="F:structural constituent of ribosome"/>
    <property type="evidence" value="ECO:0007669"/>
    <property type="project" value="TreeGrafter"/>
</dbReference>
<dbReference type="Pfam" id="PF09371">
    <property type="entry name" value="Tex_N"/>
    <property type="match status" value="1"/>
</dbReference>
<gene>
    <name evidence="3" type="ORF">FOZ61_008458</name>
</gene>
<dbReference type="Gene3D" id="1.10.10.650">
    <property type="entry name" value="RuvA domain 2-like"/>
    <property type="match status" value="1"/>
</dbReference>
<dbReference type="AlphaFoldDB" id="A0A7J6M705"/>
<accession>A0A7J6M705</accession>
<dbReference type="InterPro" id="IPR012340">
    <property type="entry name" value="NA-bd_OB-fold"/>
</dbReference>
<dbReference type="InterPro" id="IPR050437">
    <property type="entry name" value="Ribos_protein_bS1-like"/>
</dbReference>
<evidence type="ECO:0000313" key="4">
    <source>
        <dbReference type="Proteomes" id="UP000570595"/>
    </source>
</evidence>
<dbReference type="InterPro" id="IPR010994">
    <property type="entry name" value="RuvA_2-like"/>
</dbReference>
<dbReference type="Gene3D" id="1.10.3500.10">
    <property type="entry name" value="Tex N-terminal region-like"/>
    <property type="match status" value="1"/>
</dbReference>
<dbReference type="InterPro" id="IPR032639">
    <property type="entry name" value="Tex_YqgF"/>
</dbReference>
<dbReference type="SMART" id="SM00732">
    <property type="entry name" value="YqgFc"/>
    <property type="match status" value="1"/>
</dbReference>
<dbReference type="Proteomes" id="UP000570595">
    <property type="component" value="Unassembled WGS sequence"/>
</dbReference>
<evidence type="ECO:0000256" key="1">
    <source>
        <dbReference type="SAM" id="MobiDB-lite"/>
    </source>
</evidence>
<dbReference type="GO" id="GO:0006412">
    <property type="term" value="P:translation"/>
    <property type="evidence" value="ECO:0007669"/>
    <property type="project" value="TreeGrafter"/>
</dbReference>
<dbReference type="InterPro" id="IPR003029">
    <property type="entry name" value="S1_domain"/>
</dbReference>
<dbReference type="InterPro" id="IPR006641">
    <property type="entry name" value="YqgF/RNaseH-like_dom"/>
</dbReference>
<dbReference type="GO" id="GO:0006139">
    <property type="term" value="P:nucleobase-containing compound metabolic process"/>
    <property type="evidence" value="ECO:0007669"/>
    <property type="project" value="InterPro"/>
</dbReference>
<dbReference type="PANTHER" id="PTHR10724">
    <property type="entry name" value="30S RIBOSOMAL PROTEIN S1"/>
    <property type="match status" value="1"/>
</dbReference>
<evidence type="ECO:0000259" key="2">
    <source>
        <dbReference type="PROSITE" id="PS50126"/>
    </source>
</evidence>
<dbReference type="Gene3D" id="1.10.150.310">
    <property type="entry name" value="Tex RuvX-like domain-like"/>
    <property type="match status" value="1"/>
</dbReference>
<dbReference type="OrthoDB" id="995477at2759"/>
<dbReference type="InterPro" id="IPR023319">
    <property type="entry name" value="Tex-like_HTH_dom_sf"/>
</dbReference>
<dbReference type="PROSITE" id="PS50126">
    <property type="entry name" value="S1"/>
    <property type="match status" value="1"/>
</dbReference>
<protein>
    <recommendedName>
        <fullName evidence="2">S1 motif domain-containing protein</fullName>
    </recommendedName>
</protein>
<comment type="caution">
    <text evidence="3">The sequence shown here is derived from an EMBL/GenBank/DDBJ whole genome shotgun (WGS) entry which is preliminary data.</text>
</comment>
<dbReference type="SUPFAM" id="SSF158832">
    <property type="entry name" value="Tex N-terminal region-like"/>
    <property type="match status" value="1"/>
</dbReference>
<dbReference type="Pfam" id="PF12836">
    <property type="entry name" value="HHH_3"/>
    <property type="match status" value="1"/>
</dbReference>
<dbReference type="PANTHER" id="PTHR10724:SF10">
    <property type="entry name" value="S1 RNA-BINDING DOMAIN-CONTAINING PROTEIN 1"/>
    <property type="match status" value="1"/>
</dbReference>
<dbReference type="SUPFAM" id="SSF47781">
    <property type="entry name" value="RuvA domain 2-like"/>
    <property type="match status" value="2"/>
</dbReference>
<dbReference type="InterPro" id="IPR023323">
    <property type="entry name" value="Tex-like_dom_sf"/>
</dbReference>
<reference evidence="3 4" key="1">
    <citation type="submission" date="2020-04" db="EMBL/GenBank/DDBJ databases">
        <title>Perkinsus olseni comparative genomics.</title>
        <authorList>
            <person name="Bogema D.R."/>
        </authorList>
    </citation>
    <scope>NUCLEOTIDE SEQUENCE [LARGE SCALE GENOMIC DNA]</scope>
    <source>
        <strain evidence="3">ATCC PRA-179</strain>
    </source>
</reference>
<dbReference type="InterPro" id="IPR037027">
    <property type="entry name" value="YqgF/RNaseH-like_dom_sf"/>
</dbReference>
<dbReference type="InterPro" id="IPR041692">
    <property type="entry name" value="HHH_9"/>
</dbReference>
<dbReference type="InterPro" id="IPR018974">
    <property type="entry name" value="Tex-like_N"/>
</dbReference>